<proteinExistence type="predicted"/>
<reference evidence="2 3" key="1">
    <citation type="submission" date="2016-05" db="EMBL/GenBank/DDBJ databases">
        <title>A degradative enzymes factory behind the ericoid mycorrhizal symbiosis.</title>
        <authorList>
            <consortium name="DOE Joint Genome Institute"/>
            <person name="Martino E."/>
            <person name="Morin E."/>
            <person name="Grelet G."/>
            <person name="Kuo A."/>
            <person name="Kohler A."/>
            <person name="Daghino S."/>
            <person name="Barry K."/>
            <person name="Choi C."/>
            <person name="Cichocki N."/>
            <person name="Clum A."/>
            <person name="Copeland A."/>
            <person name="Hainaut M."/>
            <person name="Haridas S."/>
            <person name="Labutti K."/>
            <person name="Lindquist E."/>
            <person name="Lipzen A."/>
            <person name="Khouja H.-R."/>
            <person name="Murat C."/>
            <person name="Ohm R."/>
            <person name="Olson A."/>
            <person name="Spatafora J."/>
            <person name="Veneault-Fourrey C."/>
            <person name="Henrissat B."/>
            <person name="Grigoriev I."/>
            <person name="Martin F."/>
            <person name="Perotto S."/>
        </authorList>
    </citation>
    <scope>NUCLEOTIDE SEQUENCE [LARGE SCALE GENOMIC DNA]</scope>
    <source>
        <strain evidence="2 3">UAMH 7357</strain>
    </source>
</reference>
<name>A0A2J6PSI8_9HELO</name>
<dbReference type="AlphaFoldDB" id="A0A2J6PSI8"/>
<protein>
    <submittedName>
        <fullName evidence="2">Uncharacterized protein</fullName>
    </submittedName>
</protein>
<evidence type="ECO:0000313" key="3">
    <source>
        <dbReference type="Proteomes" id="UP000235672"/>
    </source>
</evidence>
<evidence type="ECO:0000256" key="1">
    <source>
        <dbReference type="SAM" id="MobiDB-lite"/>
    </source>
</evidence>
<sequence>MSNNAKSGLNMNRIRRHKPPVPAYLMHASPAPATQASPSNQINLTGNQKLLGRRFENPNRAPWLEDDLKQLGRKLVKTRTSHHVIRDNVHTAPPVSSRPVPPDEPYHLTSAGDQETAEKQVGIDGMEIEEMKMQEAWAQRQLGKFVRRFCVLGADFKRVKGGYRCTEWEHLVTDELIKQGRGGCYLMVRGSRPGDPVWEGPFYGKEVVEQRNGAGAMGPSRRYPGGMVGWRGLHQLGRRY</sequence>
<keyword evidence="3" id="KW-1185">Reference proteome</keyword>
<evidence type="ECO:0000313" key="2">
    <source>
        <dbReference type="EMBL" id="PMD16906.1"/>
    </source>
</evidence>
<dbReference type="Proteomes" id="UP000235672">
    <property type="component" value="Unassembled WGS sequence"/>
</dbReference>
<feature type="region of interest" description="Disordered" evidence="1">
    <location>
        <begin position="90"/>
        <end position="115"/>
    </location>
</feature>
<gene>
    <name evidence="2" type="ORF">NA56DRAFT_649182</name>
</gene>
<dbReference type="EMBL" id="KZ613503">
    <property type="protein sequence ID" value="PMD16906.1"/>
    <property type="molecule type" value="Genomic_DNA"/>
</dbReference>
<accession>A0A2J6PSI8</accession>
<dbReference type="OrthoDB" id="3443855at2759"/>
<organism evidence="2 3">
    <name type="scientific">Hyaloscypha hepaticicola</name>
    <dbReference type="NCBI Taxonomy" id="2082293"/>
    <lineage>
        <taxon>Eukaryota</taxon>
        <taxon>Fungi</taxon>
        <taxon>Dikarya</taxon>
        <taxon>Ascomycota</taxon>
        <taxon>Pezizomycotina</taxon>
        <taxon>Leotiomycetes</taxon>
        <taxon>Helotiales</taxon>
        <taxon>Hyaloscyphaceae</taxon>
        <taxon>Hyaloscypha</taxon>
    </lineage>
</organism>